<keyword evidence="2" id="KW-1185">Reference proteome</keyword>
<evidence type="ECO:0000313" key="2">
    <source>
        <dbReference type="Proteomes" id="UP000203261"/>
    </source>
</evidence>
<sequence>MENIMDKAAKWTVNTKIEKYATQADFAAGVVTEVQDIKGNALLSEGINLLWTLVCGGSGTPFDATAAHIGVGNDQTPVDKGQTGLLGISKLYKAMDAGYPQYGSNDKVVFKATFGGTEANFQWHEWTVANGDGTADDSAVINLNRKVEPMGEKYAGSTWVITVEISLT</sequence>
<protein>
    <submittedName>
        <fullName evidence="1">Uncharacterized protein</fullName>
    </submittedName>
</protein>
<dbReference type="KEGG" id="vg:29125226"/>
<name>A0A127AWA0_9CAUD</name>
<dbReference type="Proteomes" id="UP000203261">
    <property type="component" value="Segment"/>
</dbReference>
<dbReference type="OrthoDB" id="39900at10239"/>
<organism evidence="1 2">
    <name type="scientific">Bacillus phage SP-15</name>
    <dbReference type="NCBI Taxonomy" id="1792032"/>
    <lineage>
        <taxon>Viruses</taxon>
        <taxon>Duplodnaviria</taxon>
        <taxon>Heunggongvirae</taxon>
        <taxon>Uroviricota</taxon>
        <taxon>Caudoviricetes</taxon>
        <taxon>Thornevirus</taxon>
        <taxon>Thornevirus SP15</taxon>
    </lineage>
</organism>
<gene>
    <name evidence="1" type="ORF">SP15_058</name>
</gene>
<accession>A0A127AWA0</accession>
<reference evidence="1 2" key="1">
    <citation type="submission" date="2015-08" db="EMBL/GenBank/DDBJ databases">
        <authorList>
            <person name="Babu N.S."/>
            <person name="Beckwith C.J."/>
            <person name="Beseler K.G."/>
            <person name="Brison A."/>
            <person name="Carone J.V."/>
            <person name="Caskin T.P."/>
            <person name="Diamond M."/>
            <person name="Durham M.E."/>
            <person name="Foxe J.M."/>
            <person name="Go M."/>
            <person name="Henderson B.A."/>
            <person name="Jones I.B."/>
            <person name="McGettigan J.A."/>
            <person name="Micheletti S.J."/>
            <person name="Nasrallah M.E."/>
            <person name="Ortiz D."/>
            <person name="Piller C.R."/>
            <person name="Privatt S.R."/>
            <person name="Schneider S.L."/>
            <person name="Sharp S."/>
            <person name="Smith T.C."/>
            <person name="Stanton J.D."/>
            <person name="Ullery H.E."/>
            <person name="Wilson R.J."/>
            <person name="Serrano M.G."/>
            <person name="Buck G."/>
            <person name="Lee V."/>
            <person name="Wang Y."/>
            <person name="Carvalho R."/>
            <person name="Voegtly L."/>
            <person name="Shi R."/>
            <person name="Duckworth R."/>
            <person name="Johnson A."/>
            <person name="Loviza R."/>
            <person name="Walstead R."/>
            <person name="Shah Z."/>
            <person name="Kiflezghi M."/>
            <person name="Wade K."/>
            <person name="Ball S.L."/>
            <person name="Bradley K.W."/>
            <person name="Asai D.J."/>
            <person name="Bowman C.A."/>
            <person name="Russell D.A."/>
            <person name="Pope W.H."/>
            <person name="Jacobs-Sera D."/>
            <person name="Hendrix R.W."/>
            <person name="Hatfull G.F."/>
        </authorList>
    </citation>
    <scope>NUCLEOTIDE SEQUENCE [LARGE SCALE GENOMIC DNA]</scope>
</reference>
<dbReference type="EMBL" id="KT624200">
    <property type="protein sequence ID" value="AMM44857.1"/>
    <property type="molecule type" value="Genomic_DNA"/>
</dbReference>
<evidence type="ECO:0000313" key="1">
    <source>
        <dbReference type="EMBL" id="AMM44857.1"/>
    </source>
</evidence>
<proteinExistence type="predicted"/>
<dbReference type="RefSeq" id="YP_009302446.1">
    <property type="nucleotide sequence ID" value="NC_031245.1"/>
</dbReference>
<dbReference type="GeneID" id="29125226"/>